<reference evidence="1" key="1">
    <citation type="submission" date="2022-05" db="EMBL/GenBank/DDBJ databases">
        <authorList>
            <person name="Okamura Y."/>
        </authorList>
    </citation>
    <scope>NUCLEOTIDE SEQUENCE</scope>
</reference>
<evidence type="ECO:0000313" key="1">
    <source>
        <dbReference type="EMBL" id="CAH4030090.1"/>
    </source>
</evidence>
<keyword evidence="2" id="KW-1185">Reference proteome</keyword>
<dbReference type="Proteomes" id="UP001152562">
    <property type="component" value="Unassembled WGS sequence"/>
</dbReference>
<accession>A0A9P0XCQ0</accession>
<comment type="caution">
    <text evidence="1">The sequence shown here is derived from an EMBL/GenBank/DDBJ whole genome shotgun (WGS) entry which is preliminary data.</text>
</comment>
<dbReference type="EMBL" id="CALOZG010000010">
    <property type="protein sequence ID" value="CAH4030090.1"/>
    <property type="molecule type" value="Genomic_DNA"/>
</dbReference>
<dbReference type="AlphaFoldDB" id="A0A9P0XCQ0"/>
<protein>
    <submittedName>
        <fullName evidence="1">Uncharacterized protein</fullName>
    </submittedName>
</protein>
<gene>
    <name evidence="1" type="ORF">PIBRA_LOCUS6772</name>
</gene>
<evidence type="ECO:0000313" key="2">
    <source>
        <dbReference type="Proteomes" id="UP001152562"/>
    </source>
</evidence>
<name>A0A9P0XCQ0_PIEBR</name>
<sequence>MALQSAVTTDTDCQLGKRYFTQHSPSYRENCALSARVLAATVLRFIKFICELFDWDYWTFKIVKTVCSVVFVCPKMIKNAQFYSSKAVI</sequence>
<organism evidence="1 2">
    <name type="scientific">Pieris brassicae</name>
    <name type="common">White butterfly</name>
    <name type="synonym">Large white butterfly</name>
    <dbReference type="NCBI Taxonomy" id="7116"/>
    <lineage>
        <taxon>Eukaryota</taxon>
        <taxon>Metazoa</taxon>
        <taxon>Ecdysozoa</taxon>
        <taxon>Arthropoda</taxon>
        <taxon>Hexapoda</taxon>
        <taxon>Insecta</taxon>
        <taxon>Pterygota</taxon>
        <taxon>Neoptera</taxon>
        <taxon>Endopterygota</taxon>
        <taxon>Lepidoptera</taxon>
        <taxon>Glossata</taxon>
        <taxon>Ditrysia</taxon>
        <taxon>Papilionoidea</taxon>
        <taxon>Pieridae</taxon>
        <taxon>Pierinae</taxon>
        <taxon>Pieris</taxon>
    </lineage>
</organism>
<proteinExistence type="predicted"/>